<evidence type="ECO:0000256" key="1">
    <source>
        <dbReference type="ARBA" id="ARBA00022605"/>
    </source>
</evidence>
<gene>
    <name evidence="5" type="primary">thrL</name>
    <name evidence="5" type="ORF">CRM76_17860</name>
</gene>
<dbReference type="GO" id="GO:0009088">
    <property type="term" value="P:threonine biosynthetic process"/>
    <property type="evidence" value="ECO:0007669"/>
    <property type="project" value="UniProtKB-KW"/>
</dbReference>
<evidence type="ECO:0000256" key="4">
    <source>
        <dbReference type="NCBIfam" id="TIGR02077"/>
    </source>
</evidence>
<comment type="caution">
    <text evidence="5">The sequence shown here is derived from an EMBL/GenBank/DDBJ whole genome shotgun (WGS) entry which is preliminary data.</text>
</comment>
<dbReference type="AlphaFoldDB" id="A0A2A7U6N4"/>
<evidence type="ECO:0000256" key="2">
    <source>
        <dbReference type="ARBA" id="ARBA00022623"/>
    </source>
</evidence>
<protein>
    <recommendedName>
        <fullName evidence="4">thr operon leader peptide</fullName>
    </recommendedName>
</protein>
<dbReference type="GO" id="GO:0031556">
    <property type="term" value="P:transcriptional attenuation by ribosome"/>
    <property type="evidence" value="ECO:0007669"/>
    <property type="project" value="UniProtKB-UniRule"/>
</dbReference>
<organism evidence="5 6">
    <name type="scientific">Edwardsiella tarda</name>
    <dbReference type="NCBI Taxonomy" id="636"/>
    <lineage>
        <taxon>Bacteria</taxon>
        <taxon>Pseudomonadati</taxon>
        <taxon>Pseudomonadota</taxon>
        <taxon>Gammaproteobacteria</taxon>
        <taxon>Enterobacterales</taxon>
        <taxon>Hafniaceae</taxon>
        <taxon>Edwardsiella</taxon>
    </lineage>
</organism>
<sequence length="23" mass="2372">MRNFSLNIITTITTTGTTSNGAG</sequence>
<evidence type="ECO:0000313" key="6">
    <source>
        <dbReference type="Proteomes" id="UP000219788"/>
    </source>
</evidence>
<dbReference type="NCBIfam" id="TIGR02077">
    <property type="entry name" value="thr_lead_pep"/>
    <property type="match status" value="1"/>
</dbReference>
<keyword evidence="3" id="KW-0791">Threonine biosynthesis</keyword>
<accession>A0A2A7U6N4</accession>
<evidence type="ECO:0000313" key="5">
    <source>
        <dbReference type="EMBL" id="PEH74066.1"/>
    </source>
</evidence>
<keyword evidence="1" id="KW-0028">Amino-acid biosynthesis</keyword>
<name>A0A2A7U6N4_EDWTA</name>
<keyword evidence="2" id="KW-0428">Leader peptide</keyword>
<evidence type="ECO:0000256" key="3">
    <source>
        <dbReference type="ARBA" id="ARBA00022697"/>
    </source>
</evidence>
<dbReference type="InterPro" id="IPR011720">
    <property type="entry name" value="Thr_lead_pept"/>
</dbReference>
<dbReference type="Proteomes" id="UP000219788">
    <property type="component" value="Unassembled WGS sequence"/>
</dbReference>
<reference evidence="6" key="1">
    <citation type="submission" date="2017-09" db="EMBL/GenBank/DDBJ databases">
        <title>FDA dAtabase for Regulatory Grade micrObial Sequences (FDA-ARGOS): Supporting development and validation of Infectious Disease Dx tests.</title>
        <authorList>
            <person name="Goldberg B."/>
            <person name="Campos J."/>
            <person name="Tallon L."/>
            <person name="Sadzewicz L."/>
            <person name="Ott S."/>
            <person name="Zhao X."/>
            <person name="Nagaraj S."/>
            <person name="Vavikolanu K."/>
            <person name="Aluvathingal J."/>
            <person name="Nadendla S."/>
            <person name="Geyer C."/>
            <person name="Sichtig H."/>
        </authorList>
    </citation>
    <scope>NUCLEOTIDE SEQUENCE [LARGE SCALE GENOMIC DNA]</scope>
    <source>
        <strain evidence="6">FDAARGOS_370</strain>
    </source>
</reference>
<dbReference type="RefSeq" id="WP_071523905.1">
    <property type="nucleotide sequence ID" value="NZ_AP028090.1"/>
</dbReference>
<dbReference type="GeneID" id="96227281"/>
<dbReference type="EMBL" id="PDDV01000013">
    <property type="protein sequence ID" value="PEH74066.1"/>
    <property type="molecule type" value="Genomic_DNA"/>
</dbReference>
<proteinExistence type="predicted"/>